<evidence type="ECO:0000313" key="9">
    <source>
        <dbReference type="Proteomes" id="UP001604336"/>
    </source>
</evidence>
<dbReference type="InterPro" id="IPR050425">
    <property type="entry name" value="NAD(P)_dehydrat-like"/>
</dbReference>
<dbReference type="FunFam" id="3.40.50.720:FF:000199">
    <property type="entry name" value="Cinnamoyl-CoA reductase 1"/>
    <property type="match status" value="1"/>
</dbReference>
<evidence type="ECO:0000256" key="2">
    <source>
        <dbReference type="ARBA" id="ARBA00022857"/>
    </source>
</evidence>
<feature type="domain" description="NAD-dependent epimerase/dehydratase" evidence="7">
    <location>
        <begin position="9"/>
        <end position="241"/>
    </location>
</feature>
<keyword evidence="2" id="KW-0521">NADP</keyword>
<dbReference type="EMBL" id="JBFOLK010000014">
    <property type="protein sequence ID" value="KAL2462171.1"/>
    <property type="molecule type" value="Genomic_DNA"/>
</dbReference>
<sequence>MPSVSGEVVCVTGAGGFIASWLVKFLLEKGYTVRGTVRNPDDPKNSHLRELEGAKERLILYKADLNDYQSLVEAINGCDGVFHTASPVTDDPEQMVEPAVNGAKNVITAAAKAKVRRVVLTSSIGAIYMDPNRDPDKVVDETCWSDLEFCKNTKNWYCYGKVVSEQAACDLAKELGLDLVVINPVLVLGPLLQPSVNASVLHIMKYLTGSAKTYANSIQAYVHVKDVALAHILLFETPSASGRYLCAESVLHRGEVVEILVKFFPEYPIPTKCSDEINPRKKPYKFSNQKLKDLGLEFTPIKQALYDTVKSLQEKGHLPNPTQNNGPINIKT</sequence>
<evidence type="ECO:0000256" key="3">
    <source>
        <dbReference type="ARBA" id="ARBA00023002"/>
    </source>
</evidence>
<keyword evidence="3" id="KW-0560">Oxidoreductase</keyword>
<gene>
    <name evidence="8" type="ORF">Adt_45591</name>
</gene>
<organism evidence="8 9">
    <name type="scientific">Abeliophyllum distichum</name>
    <dbReference type="NCBI Taxonomy" id="126358"/>
    <lineage>
        <taxon>Eukaryota</taxon>
        <taxon>Viridiplantae</taxon>
        <taxon>Streptophyta</taxon>
        <taxon>Embryophyta</taxon>
        <taxon>Tracheophyta</taxon>
        <taxon>Spermatophyta</taxon>
        <taxon>Magnoliopsida</taxon>
        <taxon>eudicotyledons</taxon>
        <taxon>Gunneridae</taxon>
        <taxon>Pentapetalae</taxon>
        <taxon>asterids</taxon>
        <taxon>lamiids</taxon>
        <taxon>Lamiales</taxon>
        <taxon>Oleaceae</taxon>
        <taxon>Forsythieae</taxon>
        <taxon>Abeliophyllum</taxon>
    </lineage>
</organism>
<dbReference type="Proteomes" id="UP001604336">
    <property type="component" value="Unassembled WGS sequence"/>
</dbReference>
<dbReference type="PANTHER" id="PTHR10366:SF404">
    <property type="entry name" value="CINNAMOYL-COA REDUCTASE 1"/>
    <property type="match status" value="1"/>
</dbReference>
<keyword evidence="4" id="KW-1015">Disulfide bond</keyword>
<proteinExistence type="inferred from homology"/>
<protein>
    <recommendedName>
        <fullName evidence="6">cinnamoyl-CoA reductase</fullName>
        <ecNumber evidence="6">1.2.1.44</ecNumber>
    </recommendedName>
</protein>
<evidence type="ECO:0000256" key="6">
    <source>
        <dbReference type="ARBA" id="ARBA00067006"/>
    </source>
</evidence>
<dbReference type="Pfam" id="PF01370">
    <property type="entry name" value="Epimerase"/>
    <property type="match status" value="1"/>
</dbReference>
<dbReference type="Gene3D" id="3.40.50.720">
    <property type="entry name" value="NAD(P)-binding Rossmann-like Domain"/>
    <property type="match status" value="1"/>
</dbReference>
<dbReference type="SUPFAM" id="SSF51735">
    <property type="entry name" value="NAD(P)-binding Rossmann-fold domains"/>
    <property type="match status" value="1"/>
</dbReference>
<comment type="pathway">
    <text evidence="1">Aromatic compound metabolism; phenylpropanoid biosynthesis.</text>
</comment>
<keyword evidence="9" id="KW-1185">Reference proteome</keyword>
<evidence type="ECO:0000313" key="8">
    <source>
        <dbReference type="EMBL" id="KAL2462171.1"/>
    </source>
</evidence>
<dbReference type="AlphaFoldDB" id="A0ABD1PE32"/>
<dbReference type="GO" id="GO:0016621">
    <property type="term" value="F:cinnamoyl-CoA reductase activity"/>
    <property type="evidence" value="ECO:0007669"/>
    <property type="project" value="UniProtKB-EC"/>
</dbReference>
<comment type="caution">
    <text evidence="8">The sequence shown here is derived from an EMBL/GenBank/DDBJ whole genome shotgun (WGS) entry which is preliminary data.</text>
</comment>
<evidence type="ECO:0000256" key="1">
    <source>
        <dbReference type="ARBA" id="ARBA00004928"/>
    </source>
</evidence>
<accession>A0ABD1PE32</accession>
<name>A0ABD1PE32_9LAMI</name>
<evidence type="ECO:0000259" key="7">
    <source>
        <dbReference type="Pfam" id="PF01370"/>
    </source>
</evidence>
<dbReference type="InterPro" id="IPR036291">
    <property type="entry name" value="NAD(P)-bd_dom_sf"/>
</dbReference>
<comment type="similarity">
    <text evidence="5">Belongs to the NAD(P)-dependent epimerase/dehydratase family. Dihydroflavonol-4-reductase subfamily.</text>
</comment>
<dbReference type="EC" id="1.2.1.44" evidence="6"/>
<dbReference type="PANTHER" id="PTHR10366">
    <property type="entry name" value="NAD DEPENDENT EPIMERASE/DEHYDRATASE"/>
    <property type="match status" value="1"/>
</dbReference>
<evidence type="ECO:0000256" key="5">
    <source>
        <dbReference type="ARBA" id="ARBA00023445"/>
    </source>
</evidence>
<reference evidence="9" key="1">
    <citation type="submission" date="2024-07" db="EMBL/GenBank/DDBJ databases">
        <title>Two chromosome-level genome assemblies of Korean endemic species Abeliophyllum distichum and Forsythia ovata (Oleaceae).</title>
        <authorList>
            <person name="Jang H."/>
        </authorList>
    </citation>
    <scope>NUCLEOTIDE SEQUENCE [LARGE SCALE GENOMIC DNA]</scope>
</reference>
<dbReference type="CDD" id="cd08958">
    <property type="entry name" value="FR_SDR_e"/>
    <property type="match status" value="1"/>
</dbReference>
<evidence type="ECO:0000256" key="4">
    <source>
        <dbReference type="ARBA" id="ARBA00023157"/>
    </source>
</evidence>
<dbReference type="InterPro" id="IPR001509">
    <property type="entry name" value="Epimerase_deHydtase"/>
</dbReference>